<dbReference type="PANTHER" id="PTHR43304:SF1">
    <property type="entry name" value="PAC DOMAIN-CONTAINING PROTEIN"/>
    <property type="match status" value="1"/>
</dbReference>
<keyword evidence="7" id="KW-0175">Coiled coil</keyword>
<comment type="catalytic activity">
    <reaction evidence="1">
        <text>ATP + protein L-histidine = ADP + protein N-phospho-L-histidine.</text>
        <dbReference type="EC" id="2.7.13.3"/>
    </reaction>
</comment>
<dbReference type="eggNOG" id="COG4191">
    <property type="taxonomic scope" value="Bacteria"/>
</dbReference>
<dbReference type="PRINTS" id="PR00344">
    <property type="entry name" value="BCTRLSENSOR"/>
</dbReference>
<dbReference type="PATRIC" id="fig|1173022.3.peg.260"/>
<dbReference type="InterPro" id="IPR003661">
    <property type="entry name" value="HisK_dim/P_dom"/>
</dbReference>
<keyword evidence="11" id="KW-1185">Reference proteome</keyword>
<dbReference type="HOGENOM" id="CLU_015705_0_0_3"/>
<dbReference type="Pfam" id="PF08448">
    <property type="entry name" value="PAS_4"/>
    <property type="match status" value="1"/>
</dbReference>
<keyword evidence="5 10" id="KW-0418">Kinase</keyword>
<dbReference type="RefSeq" id="WP_015201381.1">
    <property type="nucleotide sequence ID" value="NC_019753.1"/>
</dbReference>
<dbReference type="SMART" id="SM00387">
    <property type="entry name" value="HATPase_c"/>
    <property type="match status" value="1"/>
</dbReference>
<evidence type="ECO:0000259" key="8">
    <source>
        <dbReference type="PROSITE" id="PS50109"/>
    </source>
</evidence>
<evidence type="ECO:0000256" key="1">
    <source>
        <dbReference type="ARBA" id="ARBA00000085"/>
    </source>
</evidence>
<keyword evidence="6" id="KW-0902">Two-component regulatory system</keyword>
<evidence type="ECO:0000259" key="9">
    <source>
        <dbReference type="PROSITE" id="PS50112"/>
    </source>
</evidence>
<evidence type="ECO:0000256" key="5">
    <source>
        <dbReference type="ARBA" id="ARBA00022777"/>
    </source>
</evidence>
<dbReference type="InterPro" id="IPR052162">
    <property type="entry name" value="Sensor_kinase/Photoreceptor"/>
</dbReference>
<dbReference type="InterPro" id="IPR035965">
    <property type="entry name" value="PAS-like_dom_sf"/>
</dbReference>
<sequence length="713" mass="81116">MEDQHKSKDELIEEVVALRQRVAELETLLNQPLQSEHLQLNEQLELKVQERTAQLSQVNEQLREQISDSTGRKLHERQRIEAEVRERQKPLQRLFDCNLVGVAYWNVDGFITNANDAYLHSAGYTREEFNLLGKINWRELTPPEYIYLDDQAIAEAQKTGVSNIYEKEYIHRDGKRVPIVLGVALLNDSHHDGVAFVLDITQRKQTEEALRISEAKFRRLFESNVIGIFFPERNGNIPDANDAFLQIIGYTREDLLAGKVRWDILTPPEYAYLDQIAIEEHYQFGCNTPYEKVYIHADGSYVPVLIAGATLEESPNQGIALAVDLTQRKQAEEARDKALAQAEAARAELQRVFMQAPAVIQVSRGQNHVIEAANPLYVQVVGKRELIGKPTREAFPELEGQGFFELLDQVYATGKPFVGKEMPVMIDRNDDGVLEESFWNFVYQPLVDSDGKVYGIMTHAVEVTEQFRARQEIEKKAEELAHLTATLERTNKDLDQFAYVASHDLKAPLRGIATLAEWVEEDIGEQISDESREHLHLLRGRVYRMEALINGILQYSRAGRSEDIELINVADLLSESIELLSPPPQVKIIVGSEMPTLAGEKVPLQQVFMNLINNAIKYADRPDVLINVNVREYQKYYEFSVADNGQGIAPEYQEKIWGIFQRLEARDKIEGAGIGLSVVKKIIESRGGRIWVESEVGAGATFYFTWLKSINKI</sequence>
<dbReference type="SMART" id="SM00388">
    <property type="entry name" value="HisKA"/>
    <property type="match status" value="1"/>
</dbReference>
<evidence type="ECO:0000256" key="4">
    <source>
        <dbReference type="ARBA" id="ARBA00022679"/>
    </source>
</evidence>
<protein>
    <recommendedName>
        <fullName evidence="2">histidine kinase</fullName>
        <ecNumber evidence="2">2.7.13.3</ecNumber>
    </recommendedName>
</protein>
<proteinExistence type="predicted"/>
<dbReference type="InterPro" id="IPR036097">
    <property type="entry name" value="HisK_dim/P_sf"/>
</dbReference>
<dbReference type="PROSITE" id="PS50112">
    <property type="entry name" value="PAS"/>
    <property type="match status" value="1"/>
</dbReference>
<dbReference type="SUPFAM" id="SSF55874">
    <property type="entry name" value="ATPase domain of HSP90 chaperone/DNA topoisomerase II/histidine kinase"/>
    <property type="match status" value="1"/>
</dbReference>
<dbReference type="FunFam" id="3.30.565.10:FF:000006">
    <property type="entry name" value="Sensor histidine kinase WalK"/>
    <property type="match status" value="1"/>
</dbReference>
<dbReference type="PROSITE" id="PS50109">
    <property type="entry name" value="HIS_KIN"/>
    <property type="match status" value="1"/>
</dbReference>
<gene>
    <name evidence="10" type="ORF">Cri9333_0242</name>
</gene>
<dbReference type="SUPFAM" id="SSF47384">
    <property type="entry name" value="Homodimeric domain of signal transducing histidine kinase"/>
    <property type="match status" value="1"/>
</dbReference>
<feature type="domain" description="Histidine kinase" evidence="8">
    <location>
        <begin position="500"/>
        <end position="710"/>
    </location>
</feature>
<dbReference type="InterPro" id="IPR000014">
    <property type="entry name" value="PAS"/>
</dbReference>
<name>K9VUT2_9CYAN</name>
<accession>K9VUT2</accession>
<dbReference type="Proteomes" id="UP000010472">
    <property type="component" value="Chromosome"/>
</dbReference>
<feature type="coiled-coil region" evidence="7">
    <location>
        <begin position="1"/>
        <end position="61"/>
    </location>
</feature>
<reference evidence="10 11" key="1">
    <citation type="submission" date="2012-06" db="EMBL/GenBank/DDBJ databases">
        <title>Finished chromosome of genome of Crinalium epipsammum PCC 9333.</title>
        <authorList>
            <consortium name="US DOE Joint Genome Institute"/>
            <person name="Gugger M."/>
            <person name="Coursin T."/>
            <person name="Rippka R."/>
            <person name="Tandeau De Marsac N."/>
            <person name="Huntemann M."/>
            <person name="Wei C.-L."/>
            <person name="Han J."/>
            <person name="Detter J.C."/>
            <person name="Han C."/>
            <person name="Tapia R."/>
            <person name="Davenport K."/>
            <person name="Daligault H."/>
            <person name="Erkkila T."/>
            <person name="Gu W."/>
            <person name="Munk A.C.C."/>
            <person name="Teshima H."/>
            <person name="Xu Y."/>
            <person name="Chain P."/>
            <person name="Chen A."/>
            <person name="Krypides N."/>
            <person name="Mavromatis K."/>
            <person name="Markowitz V."/>
            <person name="Szeto E."/>
            <person name="Ivanova N."/>
            <person name="Mikhailova N."/>
            <person name="Ovchinnikova G."/>
            <person name="Pagani I."/>
            <person name="Pati A."/>
            <person name="Goodwin L."/>
            <person name="Peters L."/>
            <person name="Pitluck S."/>
            <person name="Woyke T."/>
            <person name="Kerfeld C."/>
        </authorList>
    </citation>
    <scope>NUCLEOTIDE SEQUENCE [LARGE SCALE GENOMIC DNA]</scope>
    <source>
        <strain evidence="10 11">PCC 9333</strain>
    </source>
</reference>
<dbReference type="InterPro" id="IPR036890">
    <property type="entry name" value="HATPase_C_sf"/>
</dbReference>
<evidence type="ECO:0000256" key="3">
    <source>
        <dbReference type="ARBA" id="ARBA00022553"/>
    </source>
</evidence>
<organism evidence="10 11">
    <name type="scientific">Crinalium epipsammum PCC 9333</name>
    <dbReference type="NCBI Taxonomy" id="1173022"/>
    <lineage>
        <taxon>Bacteria</taxon>
        <taxon>Bacillati</taxon>
        <taxon>Cyanobacteriota</taxon>
        <taxon>Cyanophyceae</taxon>
        <taxon>Gomontiellales</taxon>
        <taxon>Gomontiellaceae</taxon>
        <taxon>Crinalium</taxon>
    </lineage>
</organism>
<dbReference type="InterPro" id="IPR013656">
    <property type="entry name" value="PAS_4"/>
</dbReference>
<dbReference type="GO" id="GO:0000155">
    <property type="term" value="F:phosphorelay sensor kinase activity"/>
    <property type="evidence" value="ECO:0007669"/>
    <property type="project" value="InterPro"/>
</dbReference>
<dbReference type="AlphaFoldDB" id="K9VUT2"/>
<dbReference type="InterPro" id="IPR003594">
    <property type="entry name" value="HATPase_dom"/>
</dbReference>
<dbReference type="CDD" id="cd00082">
    <property type="entry name" value="HisKA"/>
    <property type="match status" value="1"/>
</dbReference>
<dbReference type="Gene3D" id="1.10.287.130">
    <property type="match status" value="1"/>
</dbReference>
<dbReference type="PANTHER" id="PTHR43304">
    <property type="entry name" value="PHYTOCHROME-LIKE PROTEIN CPH1"/>
    <property type="match status" value="1"/>
</dbReference>
<dbReference type="Gene3D" id="3.30.450.20">
    <property type="entry name" value="PAS domain"/>
    <property type="match status" value="3"/>
</dbReference>
<evidence type="ECO:0000313" key="10">
    <source>
        <dbReference type="EMBL" id="AFZ11237.1"/>
    </source>
</evidence>
<keyword evidence="4" id="KW-0808">Transferase</keyword>
<dbReference type="eggNOG" id="COG4251">
    <property type="taxonomic scope" value="Bacteria"/>
</dbReference>
<evidence type="ECO:0000256" key="6">
    <source>
        <dbReference type="ARBA" id="ARBA00023012"/>
    </source>
</evidence>
<dbReference type="CDD" id="cd00130">
    <property type="entry name" value="PAS"/>
    <property type="match status" value="2"/>
</dbReference>
<dbReference type="STRING" id="1173022.Cri9333_0242"/>
<evidence type="ECO:0000256" key="7">
    <source>
        <dbReference type="SAM" id="Coils"/>
    </source>
</evidence>
<dbReference type="Pfam" id="PF02518">
    <property type="entry name" value="HATPase_c"/>
    <property type="match status" value="1"/>
</dbReference>
<dbReference type="KEGG" id="cep:Cri9333_0242"/>
<evidence type="ECO:0000256" key="2">
    <source>
        <dbReference type="ARBA" id="ARBA00012438"/>
    </source>
</evidence>
<dbReference type="SMART" id="SM00091">
    <property type="entry name" value="PAS"/>
    <property type="match status" value="3"/>
</dbReference>
<dbReference type="SUPFAM" id="SSF55785">
    <property type="entry name" value="PYP-like sensor domain (PAS domain)"/>
    <property type="match status" value="3"/>
</dbReference>
<dbReference type="EMBL" id="CP003620">
    <property type="protein sequence ID" value="AFZ11237.1"/>
    <property type="molecule type" value="Genomic_DNA"/>
</dbReference>
<dbReference type="Gene3D" id="3.30.565.10">
    <property type="entry name" value="Histidine kinase-like ATPase, C-terminal domain"/>
    <property type="match status" value="1"/>
</dbReference>
<keyword evidence="3" id="KW-0597">Phosphoprotein</keyword>
<feature type="domain" description="PAS" evidence="9">
    <location>
        <begin position="213"/>
        <end position="285"/>
    </location>
</feature>
<evidence type="ECO:0000313" key="11">
    <source>
        <dbReference type="Proteomes" id="UP000010472"/>
    </source>
</evidence>
<dbReference type="Pfam" id="PF13426">
    <property type="entry name" value="PAS_9"/>
    <property type="match status" value="2"/>
</dbReference>
<dbReference type="InterPro" id="IPR004358">
    <property type="entry name" value="Sig_transdc_His_kin-like_C"/>
</dbReference>
<dbReference type="NCBIfam" id="TIGR00229">
    <property type="entry name" value="sensory_box"/>
    <property type="match status" value="2"/>
</dbReference>
<dbReference type="Pfam" id="PF00512">
    <property type="entry name" value="HisKA"/>
    <property type="match status" value="1"/>
</dbReference>
<dbReference type="InterPro" id="IPR005467">
    <property type="entry name" value="His_kinase_dom"/>
</dbReference>
<dbReference type="EC" id="2.7.13.3" evidence="2"/>